<dbReference type="PROSITE" id="PS51257">
    <property type="entry name" value="PROKAR_LIPOPROTEIN"/>
    <property type="match status" value="1"/>
</dbReference>
<feature type="signal peptide" evidence="1">
    <location>
        <begin position="1"/>
        <end position="18"/>
    </location>
</feature>
<reference evidence="4" key="1">
    <citation type="submission" date="2016-09" db="EMBL/GenBank/DDBJ databases">
        <authorList>
            <person name="Wibberg D."/>
        </authorList>
    </citation>
    <scope>NUCLEOTIDE SEQUENCE [LARGE SCALE GENOMIC DNA]</scope>
</reference>
<keyword evidence="4" id="KW-1185">Reference proteome</keyword>
<dbReference type="Pfam" id="PF03886">
    <property type="entry name" value="ABC_trans_aux"/>
    <property type="match status" value="1"/>
</dbReference>
<protein>
    <submittedName>
        <fullName evidence="3">Putative secreted protein</fullName>
    </submittedName>
</protein>
<name>A0A1M4N332_9RHOB</name>
<dbReference type="RefSeq" id="WP_083595704.1">
    <property type="nucleotide sequence ID" value="NZ_FMJB01000055.1"/>
</dbReference>
<evidence type="ECO:0000313" key="4">
    <source>
        <dbReference type="Proteomes" id="UP000184085"/>
    </source>
</evidence>
<feature type="domain" description="ABC-type transport auxiliary lipoprotein component" evidence="2">
    <location>
        <begin position="30"/>
        <end position="181"/>
    </location>
</feature>
<sequence>MIKALPILALAAVAACTAPEVRLATPQIDSDVSVRTSFPSLEMRLVSLPTYASAEEISTQQADGTITSGASLLWADDPARAVTLALARHLSQITGATVAPEPWPFDAYAAGRVDVRFSDMLARSDNQFQIAGQYFIVDSEGRGRDRAVLFDIAEPISAPYGAPQAAEARARAISRLSVEIAQKGL</sequence>
<accession>A0A1M4N332</accession>
<feature type="chain" id="PRO_5009906737" evidence="1">
    <location>
        <begin position="19"/>
        <end position="185"/>
    </location>
</feature>
<dbReference type="Gene3D" id="3.40.50.10610">
    <property type="entry name" value="ABC-type transport auxiliary lipoprotein component"/>
    <property type="match status" value="1"/>
</dbReference>
<gene>
    <name evidence="3" type="ORF">KARMA_2622</name>
</gene>
<keyword evidence="1" id="KW-0732">Signal</keyword>
<organism evidence="3 4">
    <name type="scientific">Donghicola eburneus</name>
    <dbReference type="NCBI Taxonomy" id="393278"/>
    <lineage>
        <taxon>Bacteria</taxon>
        <taxon>Pseudomonadati</taxon>
        <taxon>Pseudomonadota</taxon>
        <taxon>Alphaproteobacteria</taxon>
        <taxon>Rhodobacterales</taxon>
        <taxon>Roseobacteraceae</taxon>
        <taxon>Donghicola</taxon>
    </lineage>
</organism>
<evidence type="ECO:0000259" key="2">
    <source>
        <dbReference type="Pfam" id="PF03886"/>
    </source>
</evidence>
<dbReference type="SUPFAM" id="SSF159594">
    <property type="entry name" value="XCC0632-like"/>
    <property type="match status" value="1"/>
</dbReference>
<dbReference type="EMBL" id="FMJB01000055">
    <property type="protein sequence ID" value="SCM68404.1"/>
    <property type="molecule type" value="Genomic_DNA"/>
</dbReference>
<dbReference type="Proteomes" id="UP000184085">
    <property type="component" value="Unassembled WGS sequence"/>
</dbReference>
<dbReference type="AlphaFoldDB" id="A0A1M4N332"/>
<proteinExistence type="predicted"/>
<evidence type="ECO:0000313" key="3">
    <source>
        <dbReference type="EMBL" id="SCM68404.1"/>
    </source>
</evidence>
<evidence type="ECO:0000256" key="1">
    <source>
        <dbReference type="SAM" id="SignalP"/>
    </source>
</evidence>
<dbReference type="InterPro" id="IPR005586">
    <property type="entry name" value="ABC_trans_aux"/>
</dbReference>